<dbReference type="AlphaFoldDB" id="A0A7K0JG79"/>
<evidence type="ECO:0000256" key="1">
    <source>
        <dbReference type="RuleBase" id="RU003788"/>
    </source>
</evidence>
<keyword evidence="1" id="KW-0929">Antimicrobial</keyword>
<dbReference type="EC" id="3.2.1.17" evidence="1"/>
<dbReference type="Gene3D" id="1.10.530.40">
    <property type="match status" value="1"/>
</dbReference>
<dbReference type="InterPro" id="IPR023347">
    <property type="entry name" value="Lysozyme_dom_sf"/>
</dbReference>
<dbReference type="SUPFAM" id="SSF53955">
    <property type="entry name" value="Lysozyme-like"/>
    <property type="match status" value="1"/>
</dbReference>
<sequence>MIKKICMLVCSLMITAGSLSAQVISELPPFERAIAVIKHFEGLHNKAEHYPYVGYGHKVLPGENLSMDMTEEEADRLLRSDLMKLCKMFSGYGQDSLLLATLAYNVGAYRLLGYGGRPKSRLVQMLDEGDRNIYREYITFRKYKGKVIPSLELRRRMEFELLYIP</sequence>
<keyword evidence="1" id="KW-0081">Bacteriolytic enzyme</keyword>
<gene>
    <name evidence="2" type="ORF">FYJ30_12140</name>
</gene>
<evidence type="ECO:0000313" key="2">
    <source>
        <dbReference type="EMBL" id="MSS49022.1"/>
    </source>
</evidence>
<comment type="catalytic activity">
    <reaction evidence="1">
        <text>Hydrolysis of (1-&gt;4)-beta-linkages between N-acetylmuramic acid and N-acetyl-D-glucosamine residues in a peptidoglycan and between N-acetyl-D-glucosamine residues in chitodextrins.</text>
        <dbReference type="EC" id="3.2.1.17"/>
    </reaction>
</comment>
<name>A0A7K0JG79_PHOVU</name>
<comment type="caution">
    <text evidence="2">The sequence shown here is derived from an EMBL/GenBank/DDBJ whole genome shotgun (WGS) entry which is preliminary data.</text>
</comment>
<dbReference type="InterPro" id="IPR023346">
    <property type="entry name" value="Lysozyme-like_dom_sf"/>
</dbReference>
<dbReference type="GO" id="GO:0042742">
    <property type="term" value="P:defense response to bacterium"/>
    <property type="evidence" value="ECO:0007669"/>
    <property type="project" value="UniProtKB-KW"/>
</dbReference>
<comment type="similarity">
    <text evidence="1">Belongs to the glycosyl hydrolase 24 family.</text>
</comment>
<proteinExistence type="inferred from homology"/>
<dbReference type="GO" id="GO:0009253">
    <property type="term" value="P:peptidoglycan catabolic process"/>
    <property type="evidence" value="ECO:0007669"/>
    <property type="project" value="InterPro"/>
</dbReference>
<dbReference type="EMBL" id="VULU01000021">
    <property type="protein sequence ID" value="MSS49022.1"/>
    <property type="molecule type" value="Genomic_DNA"/>
</dbReference>
<protein>
    <recommendedName>
        <fullName evidence="1">Lysozyme</fullName>
        <ecNumber evidence="1">3.2.1.17</ecNumber>
    </recommendedName>
</protein>
<dbReference type="Pfam" id="PF00959">
    <property type="entry name" value="Phage_lysozyme"/>
    <property type="match status" value="1"/>
</dbReference>
<organism evidence="2 3">
    <name type="scientific">Phocaeicola vulgatus</name>
    <name type="common">Bacteroides vulgatus</name>
    <dbReference type="NCBI Taxonomy" id="821"/>
    <lineage>
        <taxon>Bacteria</taxon>
        <taxon>Pseudomonadati</taxon>
        <taxon>Bacteroidota</taxon>
        <taxon>Bacteroidia</taxon>
        <taxon>Bacteroidales</taxon>
        <taxon>Bacteroidaceae</taxon>
        <taxon>Phocaeicola</taxon>
    </lineage>
</organism>
<dbReference type="GO" id="GO:0003796">
    <property type="term" value="F:lysozyme activity"/>
    <property type="evidence" value="ECO:0007669"/>
    <property type="project" value="UniProtKB-EC"/>
</dbReference>
<dbReference type="InterPro" id="IPR002196">
    <property type="entry name" value="Glyco_hydro_24"/>
</dbReference>
<keyword evidence="1" id="KW-0378">Hydrolase</keyword>
<dbReference type="RefSeq" id="WP_154577480.1">
    <property type="nucleotide sequence ID" value="NZ_DAWEEQ010000118.1"/>
</dbReference>
<reference evidence="2 3" key="1">
    <citation type="submission" date="2019-09" db="EMBL/GenBank/DDBJ databases">
        <title>In-depth cultivation of the pig gut microbiome towards novel bacterial diversity and tailored functional studies.</title>
        <authorList>
            <person name="Wylensek D."/>
            <person name="Hitch T.C.A."/>
            <person name="Clavel T."/>
        </authorList>
    </citation>
    <scope>NUCLEOTIDE SEQUENCE [LARGE SCALE GENOMIC DNA]</scope>
    <source>
        <strain evidence="2 3">WCA-389-WT-3C</strain>
    </source>
</reference>
<evidence type="ECO:0000313" key="3">
    <source>
        <dbReference type="Proteomes" id="UP000460950"/>
    </source>
</evidence>
<accession>A0A7K0JG79</accession>
<dbReference type="GO" id="GO:0016998">
    <property type="term" value="P:cell wall macromolecule catabolic process"/>
    <property type="evidence" value="ECO:0007669"/>
    <property type="project" value="InterPro"/>
</dbReference>
<keyword evidence="1" id="KW-0326">Glycosidase</keyword>
<dbReference type="GO" id="GO:0031640">
    <property type="term" value="P:killing of cells of another organism"/>
    <property type="evidence" value="ECO:0007669"/>
    <property type="project" value="UniProtKB-KW"/>
</dbReference>
<dbReference type="Proteomes" id="UP000460950">
    <property type="component" value="Unassembled WGS sequence"/>
</dbReference>